<feature type="transmembrane region" description="Helical" evidence="2">
    <location>
        <begin position="107"/>
        <end position="123"/>
    </location>
</feature>
<feature type="compositionally biased region" description="Polar residues" evidence="1">
    <location>
        <begin position="365"/>
        <end position="388"/>
    </location>
</feature>
<evidence type="ECO:0000256" key="1">
    <source>
        <dbReference type="SAM" id="MobiDB-lite"/>
    </source>
</evidence>
<keyword evidence="2" id="KW-0812">Transmembrane</keyword>
<gene>
    <name evidence="3" type="ORF">CYY_002674</name>
</gene>
<keyword evidence="2" id="KW-1133">Transmembrane helix</keyword>
<name>A0A8J4Q198_9MYCE</name>
<reference evidence="3" key="1">
    <citation type="submission" date="2020-01" db="EMBL/GenBank/DDBJ databases">
        <title>Development of genomics and gene disruption for Polysphondylium violaceum indicates a role for the polyketide synthase stlB in stalk morphogenesis.</title>
        <authorList>
            <person name="Narita B."/>
            <person name="Kawabe Y."/>
            <person name="Kin K."/>
            <person name="Saito T."/>
            <person name="Gibbs R."/>
            <person name="Kuspa A."/>
            <person name="Muzny D."/>
            <person name="Queller D."/>
            <person name="Richards S."/>
            <person name="Strassman J."/>
            <person name="Sucgang R."/>
            <person name="Worley K."/>
            <person name="Schaap P."/>
        </authorList>
    </citation>
    <scope>NUCLEOTIDE SEQUENCE</scope>
    <source>
        <strain evidence="3">QSvi11</strain>
    </source>
</reference>
<protein>
    <submittedName>
        <fullName evidence="3">Uncharacterized protein</fullName>
    </submittedName>
</protein>
<feature type="transmembrane region" description="Helical" evidence="2">
    <location>
        <begin position="307"/>
        <end position="325"/>
    </location>
</feature>
<feature type="region of interest" description="Disordered" evidence="1">
    <location>
        <begin position="351"/>
        <end position="391"/>
    </location>
</feature>
<dbReference type="OrthoDB" id="16189at2759"/>
<feature type="transmembrane region" description="Helical" evidence="2">
    <location>
        <begin position="199"/>
        <end position="219"/>
    </location>
</feature>
<keyword evidence="2" id="KW-0472">Membrane</keyword>
<proteinExistence type="predicted"/>
<organism evidence="3 4">
    <name type="scientific">Polysphondylium violaceum</name>
    <dbReference type="NCBI Taxonomy" id="133409"/>
    <lineage>
        <taxon>Eukaryota</taxon>
        <taxon>Amoebozoa</taxon>
        <taxon>Evosea</taxon>
        <taxon>Eumycetozoa</taxon>
        <taxon>Dictyostelia</taxon>
        <taxon>Dictyosteliales</taxon>
        <taxon>Dictyosteliaceae</taxon>
        <taxon>Polysphondylium</taxon>
    </lineage>
</organism>
<comment type="caution">
    <text evidence="3">The sequence shown here is derived from an EMBL/GenBank/DDBJ whole genome shotgun (WGS) entry which is preliminary data.</text>
</comment>
<dbReference type="EMBL" id="AJWJ01000076">
    <property type="protein sequence ID" value="KAF2076014.1"/>
    <property type="molecule type" value="Genomic_DNA"/>
</dbReference>
<feature type="transmembrane region" description="Helical" evidence="2">
    <location>
        <begin position="67"/>
        <end position="95"/>
    </location>
</feature>
<feature type="transmembrane region" description="Helical" evidence="2">
    <location>
        <begin position="268"/>
        <end position="287"/>
    </location>
</feature>
<feature type="transmembrane region" description="Helical" evidence="2">
    <location>
        <begin position="148"/>
        <end position="171"/>
    </location>
</feature>
<dbReference type="AlphaFoldDB" id="A0A8J4Q198"/>
<evidence type="ECO:0000313" key="4">
    <source>
        <dbReference type="Proteomes" id="UP000695562"/>
    </source>
</evidence>
<feature type="transmembrane region" description="Helical" evidence="2">
    <location>
        <begin position="17"/>
        <end position="35"/>
    </location>
</feature>
<sequence>MGLSFPIEDKLKWITNLRVQILVLTLVGWGIGMAIDRTEVNKYRMRADDIFTAAGNMGMVRTDGHKAALIILSIIETLLFGLGVGFFIAVGFRVFKIQNKMLRKRMIWCWACISFFMCSWWPHSTSHSLIFLSSADPIDNYIAMELSFHWTIMFCSLTLAYFQYDLISLMYEVAMMRLKMKENREVDPLKKQWYHNFKIHALVIIAIMWGVCMAIFFHFDPLDKTMKTYQIFFYVTFKIVDSVVCAIGFGFAYVAVRTIVPLPSNAGKKVSIISSCCITFLFLIQYPHPMVHTKLPATMTNVVAVDYGIHIPIIIATAVLAFYQFRMLELATDAKSSLSVAAQMRRKTSTAASNTNGISMDRQGETGNTGYSGSFGTSSVEESLSKDPSVNIEEVKAPKSVQVEIEIDIDKDAH</sequence>
<accession>A0A8J4Q198</accession>
<feature type="transmembrane region" description="Helical" evidence="2">
    <location>
        <begin position="231"/>
        <end position="256"/>
    </location>
</feature>
<evidence type="ECO:0000256" key="2">
    <source>
        <dbReference type="SAM" id="Phobius"/>
    </source>
</evidence>
<evidence type="ECO:0000313" key="3">
    <source>
        <dbReference type="EMBL" id="KAF2076014.1"/>
    </source>
</evidence>
<keyword evidence="4" id="KW-1185">Reference proteome</keyword>
<dbReference type="Proteomes" id="UP000695562">
    <property type="component" value="Unassembled WGS sequence"/>
</dbReference>